<accession>A0A0E4FQW6</accession>
<reference evidence="1 2" key="1">
    <citation type="submission" date="2014-11" db="EMBL/GenBank/DDBJ databases">
        <title>Symbiosis island explosion on the genome of extra-slow-growing strains of soybean bradyrhizobia with massive insertion sequences.</title>
        <authorList>
            <person name="Iida T."/>
            <person name="Minamisawa K."/>
        </authorList>
    </citation>
    <scope>NUCLEOTIDE SEQUENCE [LARGE SCALE GENOMIC DNA]</scope>
    <source>
        <strain evidence="1 2">NK6</strain>
    </source>
</reference>
<proteinExistence type="predicted"/>
<dbReference type="EMBL" id="AP014685">
    <property type="protein sequence ID" value="BAR53972.1"/>
    <property type="molecule type" value="Genomic_DNA"/>
</dbReference>
<dbReference type="SUPFAM" id="SSF53756">
    <property type="entry name" value="UDP-Glycosyltransferase/glycogen phosphorylase"/>
    <property type="match status" value="2"/>
</dbReference>
<dbReference type="GO" id="GO:0016757">
    <property type="term" value="F:glycosyltransferase activity"/>
    <property type="evidence" value="ECO:0007669"/>
    <property type="project" value="TreeGrafter"/>
</dbReference>
<dbReference type="Pfam" id="PF13692">
    <property type="entry name" value="Glyco_trans_1_4"/>
    <property type="match status" value="1"/>
</dbReference>
<evidence type="ECO:0000313" key="1">
    <source>
        <dbReference type="EMBL" id="BAR53972.1"/>
    </source>
</evidence>
<sequence>MQEVMRQIAERMAARGHDVTVATSIHPDRRSKVVNGVRIRAFDAGGKSAYGLNGEIEAYREFVRTCPVDAILIMAAQQWSFDALWTVFDDIKARKVFIPCGFSGLYEPDFADYFRKLPDILKKFDHLVFNAERYRDIDFVRNIGLTNLTVLPNGISEADFEREADPDFRQRMAIPEDAFLFMTVGNPIEAKGHRDVVEAFLHLDTSGRSAVLLSIAGWPAIESGYLRHVKAAVRFAMTLATRAVAVTRREGWPGLRRLVRRALEKLRQAIVIRLVNSRLGHVARFIDSAVRRVAHIARVEGWPGIKQLALRKLGRRPRAPIGVAPCSDMQREGAHIATTGTPPPSARLESIESIAARASAQPLKRAILTDLTRPELIQAYMAADLFVFASRIEYSPLVLYEAAAAGTPFLTVPVGNADEIVRWTGSGLLCEASKDTFGYTRVDPQNLAKAMANCMRKPDMLARLGTTGRERWRKHFTWEVVAGYYEDILSGKTPDVCITDLQSRDQPALDPPGQPISSVA</sequence>
<gene>
    <name evidence="1" type="ORF">NK6_787</name>
</gene>
<dbReference type="Proteomes" id="UP000063308">
    <property type="component" value="Chromosome"/>
</dbReference>
<name>A0A0E4FQW6_9BRAD</name>
<dbReference type="PANTHER" id="PTHR12526">
    <property type="entry name" value="GLYCOSYLTRANSFERASE"/>
    <property type="match status" value="1"/>
</dbReference>
<protein>
    <submittedName>
        <fullName evidence="1">Uncharacterized protein</fullName>
    </submittedName>
</protein>
<dbReference type="PANTHER" id="PTHR12526:SF636">
    <property type="entry name" value="BLL3647 PROTEIN"/>
    <property type="match status" value="1"/>
</dbReference>
<dbReference type="RefSeq" id="WP_074076744.1">
    <property type="nucleotide sequence ID" value="NZ_AXAX01000006.1"/>
</dbReference>
<dbReference type="AlphaFoldDB" id="A0A0E4FQW6"/>
<dbReference type="Gene3D" id="3.40.50.2000">
    <property type="entry name" value="Glycogen Phosphorylase B"/>
    <property type="match status" value="3"/>
</dbReference>
<organism evidence="1 2">
    <name type="scientific">Bradyrhizobium diazoefficiens</name>
    <dbReference type="NCBI Taxonomy" id="1355477"/>
    <lineage>
        <taxon>Bacteria</taxon>
        <taxon>Pseudomonadati</taxon>
        <taxon>Pseudomonadota</taxon>
        <taxon>Alphaproteobacteria</taxon>
        <taxon>Hyphomicrobiales</taxon>
        <taxon>Nitrobacteraceae</taxon>
        <taxon>Bradyrhizobium</taxon>
    </lineage>
</organism>
<evidence type="ECO:0000313" key="2">
    <source>
        <dbReference type="Proteomes" id="UP000063308"/>
    </source>
</evidence>
<dbReference type="CDD" id="cd03801">
    <property type="entry name" value="GT4_PimA-like"/>
    <property type="match status" value="1"/>
</dbReference>